<dbReference type="Pfam" id="PF04500">
    <property type="entry name" value="FLYWCH"/>
    <property type="match status" value="2"/>
</dbReference>
<feature type="domain" description="FLYWCH-type" evidence="4">
    <location>
        <begin position="8"/>
        <end position="64"/>
    </location>
</feature>
<evidence type="ECO:0000256" key="1">
    <source>
        <dbReference type="ARBA" id="ARBA00022723"/>
    </source>
</evidence>
<dbReference type="GO" id="GO:0008270">
    <property type="term" value="F:zinc ion binding"/>
    <property type="evidence" value="ECO:0007669"/>
    <property type="project" value="UniProtKB-KW"/>
</dbReference>
<dbReference type="InterPro" id="IPR007588">
    <property type="entry name" value="Znf_FLYWCH"/>
</dbReference>
<reference evidence="5" key="1">
    <citation type="submission" date="2016-07" db="EMBL/GenBank/DDBJ databases">
        <authorList>
            <person name="Bretaudeau A."/>
        </authorList>
    </citation>
    <scope>NUCLEOTIDE SEQUENCE</scope>
    <source>
        <strain evidence="5">Rice</strain>
        <tissue evidence="5">Whole body</tissue>
    </source>
</reference>
<dbReference type="AlphaFoldDB" id="A0A2H1VKS0"/>
<dbReference type="Gene3D" id="2.20.25.240">
    <property type="match status" value="2"/>
</dbReference>
<dbReference type="EMBL" id="ODYU01002926">
    <property type="protein sequence ID" value="SOQ41032.1"/>
    <property type="molecule type" value="Genomic_DNA"/>
</dbReference>
<organism evidence="5">
    <name type="scientific">Spodoptera frugiperda</name>
    <name type="common">Fall armyworm</name>
    <dbReference type="NCBI Taxonomy" id="7108"/>
    <lineage>
        <taxon>Eukaryota</taxon>
        <taxon>Metazoa</taxon>
        <taxon>Ecdysozoa</taxon>
        <taxon>Arthropoda</taxon>
        <taxon>Hexapoda</taxon>
        <taxon>Insecta</taxon>
        <taxon>Pterygota</taxon>
        <taxon>Neoptera</taxon>
        <taxon>Endopterygota</taxon>
        <taxon>Lepidoptera</taxon>
        <taxon>Glossata</taxon>
        <taxon>Ditrysia</taxon>
        <taxon>Noctuoidea</taxon>
        <taxon>Noctuidae</taxon>
        <taxon>Amphipyrinae</taxon>
        <taxon>Spodoptera</taxon>
    </lineage>
</organism>
<keyword evidence="2" id="KW-0863">Zinc-finger</keyword>
<feature type="domain" description="FLYWCH-type" evidence="4">
    <location>
        <begin position="100"/>
        <end position="146"/>
    </location>
</feature>
<evidence type="ECO:0000256" key="2">
    <source>
        <dbReference type="ARBA" id="ARBA00022771"/>
    </source>
</evidence>
<proteinExistence type="predicted"/>
<keyword evidence="1" id="KW-0479">Metal-binding</keyword>
<name>A0A2H1VKS0_SPOFR</name>
<sequence length="219" mass="24429">MTGPIFRKSWKGKRILQIAGSSFNLVNFKGKRSYWYCNQWAKGCRASVITSEDVIIKMRDEHNHSISSSRNTSIEIRAPSSSSGYLLRPAAGPVFSYTIHGKPSLEVNQYRFNFKYKAGAQSYWACNKAWRGCRVAVITIGTQIVHFFTRIAVEEHISGTRGFGTESIRNPELPSGGFATKDLLSSVPAPLSPTLGNWSRLSLGTPTRRMFGRKLSMVS</sequence>
<keyword evidence="3" id="KW-0862">Zinc</keyword>
<gene>
    <name evidence="5" type="ORF">SFRICE_013747</name>
</gene>
<evidence type="ECO:0000256" key="3">
    <source>
        <dbReference type="ARBA" id="ARBA00022833"/>
    </source>
</evidence>
<evidence type="ECO:0000313" key="5">
    <source>
        <dbReference type="EMBL" id="SOQ41032.1"/>
    </source>
</evidence>
<accession>A0A2H1VKS0</accession>
<protein>
    <submittedName>
        <fullName evidence="5">SFRICE_013747</fullName>
    </submittedName>
</protein>
<evidence type="ECO:0000259" key="4">
    <source>
        <dbReference type="Pfam" id="PF04500"/>
    </source>
</evidence>